<dbReference type="PANTHER" id="PTHR34677">
    <property type="match status" value="1"/>
</dbReference>
<keyword evidence="1" id="KW-0732">Signal</keyword>
<dbReference type="Gene3D" id="2.120.10.30">
    <property type="entry name" value="TolB, C-terminal domain"/>
    <property type="match status" value="1"/>
</dbReference>
<reference evidence="3" key="1">
    <citation type="journal article" date="2014" name="Front. Microbiol.">
        <title>High frequency of phylogenetically diverse reductive dehalogenase-homologous genes in deep subseafloor sedimentary metagenomes.</title>
        <authorList>
            <person name="Kawai M."/>
            <person name="Futagami T."/>
            <person name="Toyoda A."/>
            <person name="Takaki Y."/>
            <person name="Nishi S."/>
            <person name="Hori S."/>
            <person name="Arai W."/>
            <person name="Tsubouchi T."/>
            <person name="Morono Y."/>
            <person name="Uchiyama I."/>
            <person name="Ito T."/>
            <person name="Fujiyama A."/>
            <person name="Inagaki F."/>
            <person name="Takami H."/>
        </authorList>
    </citation>
    <scope>NUCLEOTIDE SEQUENCE</scope>
    <source>
        <strain evidence="3">Expedition CK06-06</strain>
    </source>
</reference>
<organism evidence="3">
    <name type="scientific">marine sediment metagenome</name>
    <dbReference type="NCBI Taxonomy" id="412755"/>
    <lineage>
        <taxon>unclassified sequences</taxon>
        <taxon>metagenomes</taxon>
        <taxon>ecological metagenomes</taxon>
    </lineage>
</organism>
<dbReference type="SMART" id="SM00135">
    <property type="entry name" value="LY"/>
    <property type="match status" value="3"/>
</dbReference>
<dbReference type="PANTHER" id="PTHR34677:SF3">
    <property type="entry name" value="BACTERIAL IG-LIKE DOMAIN-CONTAINING PROTEIN"/>
    <property type="match status" value="1"/>
</dbReference>
<dbReference type="InterPro" id="IPR000033">
    <property type="entry name" value="LDLR_classB_rpt"/>
</dbReference>
<name>X0SAN2_9ZZZZ</name>
<feature type="domain" description="Bacterial Ig-like" evidence="2">
    <location>
        <begin position="50"/>
        <end position="139"/>
    </location>
</feature>
<dbReference type="Gene3D" id="2.60.40.1220">
    <property type="match status" value="1"/>
</dbReference>
<feature type="non-terminal residue" evidence="3">
    <location>
        <position position="482"/>
    </location>
</feature>
<dbReference type="InterPro" id="IPR011042">
    <property type="entry name" value="6-blade_b-propeller_TolB-like"/>
</dbReference>
<dbReference type="Pfam" id="PF19078">
    <property type="entry name" value="Big_12"/>
    <property type="match status" value="1"/>
</dbReference>
<proteinExistence type="predicted"/>
<dbReference type="InterPro" id="IPR044048">
    <property type="entry name" value="Big_12"/>
</dbReference>
<gene>
    <name evidence="3" type="ORF">S01H1_06041</name>
</gene>
<comment type="caution">
    <text evidence="3">The sequence shown here is derived from an EMBL/GenBank/DDBJ whole genome shotgun (WGS) entry which is preliminary data.</text>
</comment>
<evidence type="ECO:0000259" key="2">
    <source>
        <dbReference type="Pfam" id="PF19078"/>
    </source>
</evidence>
<feature type="non-terminal residue" evidence="3">
    <location>
        <position position="1"/>
    </location>
</feature>
<dbReference type="AlphaFoldDB" id="X0SAN2"/>
<evidence type="ECO:0000256" key="1">
    <source>
        <dbReference type="ARBA" id="ARBA00022729"/>
    </source>
</evidence>
<dbReference type="PROSITE" id="PS51120">
    <property type="entry name" value="LDLRB"/>
    <property type="match status" value="1"/>
</dbReference>
<dbReference type="SUPFAM" id="SSF63825">
    <property type="entry name" value="YWTD domain"/>
    <property type="match status" value="1"/>
</dbReference>
<dbReference type="InterPro" id="IPR014755">
    <property type="entry name" value="Cu-Rt/internalin_Ig-like"/>
</dbReference>
<evidence type="ECO:0000313" key="3">
    <source>
        <dbReference type="EMBL" id="GAF78108.1"/>
    </source>
</evidence>
<dbReference type="EMBL" id="BARS01003135">
    <property type="protein sequence ID" value="GAF78108.1"/>
    <property type="molecule type" value="Genomic_DNA"/>
</dbReference>
<protein>
    <recommendedName>
        <fullName evidence="2">Bacterial Ig-like domain-containing protein</fullName>
    </recommendedName>
</protein>
<sequence length="482" mass="49835">SDFSGSGTSYSFNLVPAGQGLVSATVQAGTFTDVTGNGNVASSPLSRTYDSVSPTVTLDSAAPDPTNTSPIPVTVTLSEASTNFTEEDITLTSATVSDFSGSGTSYSFNLVPAGQGLVSATVPSDAFIDAAGNGNVASSPLSRTYDTVSPTVSSVAVQTGLSVDVTFSEAMGTGVTDPCNYSLSGSGQGSLSGNPDAVWLQGGTTYRLTWSSGDMVEGGDITIIVDNIYDLAGNLIGTPNSGTHVGGGIVTPPTVIDLDPCSGSIIGRPNVDIDVAFSEIVVGIDASDMVLSGDAAVIAGVGTPKDQGGNTWRFPITRLVEGTLDVSLALDPGDIEDIAGNDLANVIWSYEVVFAQKKIYWTNTGYGKIQRANPEIPSGETAATRTDIEDLITGLTSPYGIAVDPRRGKMYWTDPKACKVQCANLEIPPGETPATRTDIENLVTGLDSPTGIAIDVFRRKIYWTDPNLGKIQRANPDGSGVE</sequence>
<accession>X0SAN2</accession>